<organism evidence="2 3">
    <name type="scientific">Ceratitis capitata</name>
    <name type="common">Mediterranean fruit fly</name>
    <name type="synonym">Tephritis capitata</name>
    <dbReference type="NCBI Taxonomy" id="7213"/>
    <lineage>
        <taxon>Eukaryota</taxon>
        <taxon>Metazoa</taxon>
        <taxon>Ecdysozoa</taxon>
        <taxon>Arthropoda</taxon>
        <taxon>Hexapoda</taxon>
        <taxon>Insecta</taxon>
        <taxon>Pterygota</taxon>
        <taxon>Neoptera</taxon>
        <taxon>Endopterygota</taxon>
        <taxon>Diptera</taxon>
        <taxon>Brachycera</taxon>
        <taxon>Muscomorpha</taxon>
        <taxon>Tephritoidea</taxon>
        <taxon>Tephritidae</taxon>
        <taxon>Ceratitis</taxon>
        <taxon>Ceratitis</taxon>
    </lineage>
</organism>
<feature type="compositionally biased region" description="Polar residues" evidence="1">
    <location>
        <begin position="138"/>
        <end position="167"/>
    </location>
</feature>
<reference evidence="2" key="1">
    <citation type="submission" date="2020-11" db="EMBL/GenBank/DDBJ databases">
        <authorList>
            <person name="Whitehead M."/>
        </authorList>
    </citation>
    <scope>NUCLEOTIDE SEQUENCE</scope>
    <source>
        <strain evidence="2">EGII</strain>
    </source>
</reference>
<feature type="region of interest" description="Disordered" evidence="1">
    <location>
        <begin position="23"/>
        <end position="46"/>
    </location>
</feature>
<evidence type="ECO:0000313" key="2">
    <source>
        <dbReference type="EMBL" id="CAD6999310.1"/>
    </source>
</evidence>
<accession>A0A811UKM9</accession>
<evidence type="ECO:0000313" key="3">
    <source>
        <dbReference type="Proteomes" id="UP000606786"/>
    </source>
</evidence>
<comment type="caution">
    <text evidence="2">The sequence shown here is derived from an EMBL/GenBank/DDBJ whole genome shotgun (WGS) entry which is preliminary data.</text>
</comment>
<dbReference type="AlphaFoldDB" id="A0A811UKM9"/>
<dbReference type="Proteomes" id="UP000606786">
    <property type="component" value="Unassembled WGS sequence"/>
</dbReference>
<feature type="region of interest" description="Disordered" evidence="1">
    <location>
        <begin position="138"/>
        <end position="196"/>
    </location>
</feature>
<keyword evidence="3" id="KW-1185">Reference proteome</keyword>
<gene>
    <name evidence="2" type="ORF">CCAP1982_LOCUS7838</name>
</gene>
<feature type="compositionally biased region" description="Low complexity" evidence="1">
    <location>
        <begin position="168"/>
        <end position="190"/>
    </location>
</feature>
<sequence>MLTDGDFCTKSLTLAAISAPTTPTASASTVVTPTSPTPSVSTPADTPRLSLTTPILASIQSAVTPLPPSLVVACNKVVAEKVVIELGAEGKVRKEPVVVFDVDLAEEKGSTEALSTAETVSRNSIDCKADVALSQPTVLQPTTNESVSATPLTNTSAPDNPRTNGNVNSTELSNVNGNNNSFDHNNTNSSPKNGNTKCITPTNFAKGLPINQQRAQGASRNNYAKPKITLKMRFKVAKRICQRRIRAKNIDENFPQPR</sequence>
<feature type="compositionally biased region" description="Low complexity" evidence="1">
    <location>
        <begin position="23"/>
        <end position="44"/>
    </location>
</feature>
<protein>
    <submittedName>
        <fullName evidence="2">(Mediterranean fruit fly) hypothetical protein</fullName>
    </submittedName>
</protein>
<proteinExistence type="predicted"/>
<evidence type="ECO:0000256" key="1">
    <source>
        <dbReference type="SAM" id="MobiDB-lite"/>
    </source>
</evidence>
<dbReference type="EMBL" id="CAJHJT010000012">
    <property type="protein sequence ID" value="CAD6999310.1"/>
    <property type="molecule type" value="Genomic_DNA"/>
</dbReference>
<name>A0A811UKM9_CERCA</name>